<name>A0A0D6PFZ0_9PROT</name>
<feature type="coiled-coil region" evidence="15">
    <location>
        <begin position="115"/>
        <end position="146"/>
    </location>
</feature>
<gene>
    <name evidence="13" type="primary">atpF</name>
    <name evidence="17" type="ORF">Aam_055_035</name>
</gene>
<organism evidence="17 18">
    <name type="scientific">Acidocella aminolytica 101 = DSM 11237</name>
    <dbReference type="NCBI Taxonomy" id="1120923"/>
    <lineage>
        <taxon>Bacteria</taxon>
        <taxon>Pseudomonadati</taxon>
        <taxon>Pseudomonadota</taxon>
        <taxon>Alphaproteobacteria</taxon>
        <taxon>Acetobacterales</taxon>
        <taxon>Acidocellaceae</taxon>
        <taxon>Acidocella</taxon>
    </lineage>
</organism>
<evidence type="ECO:0000256" key="12">
    <source>
        <dbReference type="ARBA" id="ARBA00037847"/>
    </source>
</evidence>
<dbReference type="OrthoDB" id="7271837at2"/>
<evidence type="ECO:0000256" key="1">
    <source>
        <dbReference type="ARBA" id="ARBA00005513"/>
    </source>
</evidence>
<comment type="subcellular location">
    <subcellularLocation>
        <location evidence="13">Cell membrane</location>
        <topology evidence="13">Single-pass membrane protein</topology>
    </subcellularLocation>
    <subcellularLocation>
        <location evidence="12">Endomembrane system</location>
        <topology evidence="12">Single-pass membrane protein</topology>
    </subcellularLocation>
</comment>
<dbReference type="Proteomes" id="UP000032668">
    <property type="component" value="Unassembled WGS sequence"/>
</dbReference>
<evidence type="ECO:0000256" key="11">
    <source>
        <dbReference type="ARBA" id="ARBA00025614"/>
    </source>
</evidence>
<feature type="chain" id="PRO_5010281273" description="ATP synthase subunit b" evidence="16">
    <location>
        <begin position="20"/>
        <end position="190"/>
    </location>
</feature>
<dbReference type="AlphaFoldDB" id="A0A0D6PFZ0"/>
<dbReference type="Pfam" id="PF00430">
    <property type="entry name" value="ATP-synt_B"/>
    <property type="match status" value="1"/>
</dbReference>
<comment type="function">
    <text evidence="10 13">F(1)F(0) ATP synthase produces ATP from ADP in the presence of a proton or sodium gradient. F-type ATPases consist of two structural domains, F(1) containing the extramembraneous catalytic core and F(0) containing the membrane proton channel, linked together by a central stalk and a peripheral stalk. During catalysis, ATP synthesis in the catalytic domain of F(1) is coupled via a rotary mechanism of the central stalk subunits to proton translocation.</text>
</comment>
<keyword evidence="7 13" id="KW-0406">Ion transport</keyword>
<keyword evidence="16" id="KW-0732">Signal</keyword>
<evidence type="ECO:0000256" key="10">
    <source>
        <dbReference type="ARBA" id="ARBA00025198"/>
    </source>
</evidence>
<dbReference type="EMBL" id="BANC01000054">
    <property type="protein sequence ID" value="GAN80655.1"/>
    <property type="molecule type" value="Genomic_DNA"/>
</dbReference>
<evidence type="ECO:0000256" key="15">
    <source>
        <dbReference type="SAM" id="Coils"/>
    </source>
</evidence>
<dbReference type="GO" id="GO:0045259">
    <property type="term" value="C:proton-transporting ATP synthase complex"/>
    <property type="evidence" value="ECO:0007669"/>
    <property type="project" value="UniProtKB-KW"/>
</dbReference>
<keyword evidence="5 13" id="KW-0375">Hydrogen ion transport</keyword>
<protein>
    <recommendedName>
        <fullName evidence="13">ATP synthase subunit b</fullName>
    </recommendedName>
    <alternativeName>
        <fullName evidence="13">ATP synthase F(0) sector subunit b</fullName>
    </alternativeName>
    <alternativeName>
        <fullName evidence="13">ATPase subunit I</fullName>
    </alternativeName>
    <alternativeName>
        <fullName evidence="13">F-type ATPase subunit b</fullName>
        <shortName evidence="13">F-ATPase subunit b</shortName>
    </alternativeName>
</protein>
<evidence type="ECO:0000256" key="14">
    <source>
        <dbReference type="RuleBase" id="RU003848"/>
    </source>
</evidence>
<comment type="function">
    <text evidence="11">Component of the F(0) channel, it forms part of the peripheral stalk, linking F(1) to F(0). The b'-subunit is a diverged and duplicated form of b found in plants and photosynthetic bacteria.</text>
</comment>
<feature type="signal peptide" evidence="16">
    <location>
        <begin position="1"/>
        <end position="19"/>
    </location>
</feature>
<evidence type="ECO:0000313" key="17">
    <source>
        <dbReference type="EMBL" id="GAN80655.1"/>
    </source>
</evidence>
<keyword evidence="6 13" id="KW-1133">Transmembrane helix</keyword>
<keyword evidence="2 13" id="KW-0813">Transport</keyword>
<reference evidence="17 18" key="1">
    <citation type="submission" date="2012-11" db="EMBL/GenBank/DDBJ databases">
        <title>Whole genome sequence of Acidocella aminolytica 101 = DSM 11237.</title>
        <authorList>
            <person name="Azuma Y."/>
            <person name="Higashiura N."/>
            <person name="Hirakawa H."/>
            <person name="Matsushita K."/>
        </authorList>
    </citation>
    <scope>NUCLEOTIDE SEQUENCE [LARGE SCALE GENOMIC DNA]</scope>
    <source>
        <strain evidence="18">101 / DSM 11237</strain>
    </source>
</reference>
<comment type="caution">
    <text evidence="17">The sequence shown here is derived from an EMBL/GenBank/DDBJ whole genome shotgun (WGS) entry which is preliminary data.</text>
</comment>
<evidence type="ECO:0000256" key="3">
    <source>
        <dbReference type="ARBA" id="ARBA00022547"/>
    </source>
</evidence>
<evidence type="ECO:0000256" key="16">
    <source>
        <dbReference type="SAM" id="SignalP"/>
    </source>
</evidence>
<dbReference type="GO" id="GO:0012505">
    <property type="term" value="C:endomembrane system"/>
    <property type="evidence" value="ECO:0007669"/>
    <property type="project" value="UniProtKB-SubCell"/>
</dbReference>
<evidence type="ECO:0000256" key="2">
    <source>
        <dbReference type="ARBA" id="ARBA00022448"/>
    </source>
</evidence>
<keyword evidence="8 13" id="KW-0472">Membrane</keyword>
<dbReference type="HAMAP" id="MF_01398">
    <property type="entry name" value="ATP_synth_b_bprime"/>
    <property type="match status" value="1"/>
</dbReference>
<feature type="transmembrane region" description="Helical" evidence="13">
    <location>
        <begin position="38"/>
        <end position="57"/>
    </location>
</feature>
<evidence type="ECO:0000313" key="18">
    <source>
        <dbReference type="Proteomes" id="UP000032668"/>
    </source>
</evidence>
<dbReference type="RefSeq" id="WP_048879061.1">
    <property type="nucleotide sequence ID" value="NZ_BANC01000054.1"/>
</dbReference>
<evidence type="ECO:0000256" key="6">
    <source>
        <dbReference type="ARBA" id="ARBA00022989"/>
    </source>
</evidence>
<dbReference type="InterPro" id="IPR050059">
    <property type="entry name" value="ATP_synthase_B_chain"/>
</dbReference>
<keyword evidence="9 13" id="KW-0066">ATP synthesis</keyword>
<keyword evidence="3 13" id="KW-0138">CF(0)</keyword>
<comment type="similarity">
    <text evidence="1 13 14">Belongs to the ATPase B chain family.</text>
</comment>
<accession>A0A0D6PFZ0</accession>
<dbReference type="PANTHER" id="PTHR33445:SF1">
    <property type="entry name" value="ATP SYNTHASE SUBUNIT B"/>
    <property type="match status" value="1"/>
</dbReference>
<keyword evidence="4 13" id="KW-0812">Transmembrane</keyword>
<sequence length="190" mass="19497">MRWFSAALLLTLAPSAAMAEGSTMPQMNFSNPLTLDQVGWMAVILVVLYVVLSGWGLPQIGKVLENRAAVIARDLAAARAAKQEADKAAALQIATLSAARSNAQAELAKAIAAAKAEAAAKAAALDAKLEAKLAESEARIEAAQAAAMAAIKPVAAEAANSILLKLTGSVPGQDELTRRVDDALAARKAA</sequence>
<evidence type="ECO:0000256" key="7">
    <source>
        <dbReference type="ARBA" id="ARBA00023065"/>
    </source>
</evidence>
<evidence type="ECO:0000256" key="4">
    <source>
        <dbReference type="ARBA" id="ARBA00022692"/>
    </source>
</evidence>
<dbReference type="InterPro" id="IPR002146">
    <property type="entry name" value="ATP_synth_b/b'su_bac/chlpt"/>
</dbReference>
<evidence type="ECO:0000256" key="5">
    <source>
        <dbReference type="ARBA" id="ARBA00022781"/>
    </source>
</evidence>
<keyword evidence="15" id="KW-0175">Coiled coil</keyword>
<evidence type="ECO:0000256" key="8">
    <source>
        <dbReference type="ARBA" id="ARBA00023136"/>
    </source>
</evidence>
<evidence type="ECO:0000256" key="13">
    <source>
        <dbReference type="HAMAP-Rule" id="MF_01398"/>
    </source>
</evidence>
<dbReference type="STRING" id="1120923.SAMN02746095_00752"/>
<dbReference type="GO" id="GO:0046961">
    <property type="term" value="F:proton-transporting ATPase activity, rotational mechanism"/>
    <property type="evidence" value="ECO:0007669"/>
    <property type="project" value="TreeGrafter"/>
</dbReference>
<comment type="subunit">
    <text evidence="13">F-type ATPases have 2 components, F(1) - the catalytic core - and F(0) - the membrane proton channel. F(1) has five subunits: alpha(3), beta(3), gamma(1), delta(1), epsilon(1). F(0) has three main subunits: a(1), b(2) and c(10-14). The alpha and beta chains form an alternating ring which encloses part of the gamma chain. F(1) is attached to F(0) by a central stalk formed by the gamma and epsilon chains, while a peripheral stalk is formed by the delta and b chains.</text>
</comment>
<proteinExistence type="inferred from homology"/>
<evidence type="ECO:0000256" key="9">
    <source>
        <dbReference type="ARBA" id="ARBA00023310"/>
    </source>
</evidence>
<dbReference type="GO" id="GO:0046933">
    <property type="term" value="F:proton-transporting ATP synthase activity, rotational mechanism"/>
    <property type="evidence" value="ECO:0007669"/>
    <property type="project" value="UniProtKB-UniRule"/>
</dbReference>
<keyword evidence="18" id="KW-1185">Reference proteome</keyword>
<keyword evidence="13" id="KW-1003">Cell membrane</keyword>
<dbReference type="GO" id="GO:0005886">
    <property type="term" value="C:plasma membrane"/>
    <property type="evidence" value="ECO:0007669"/>
    <property type="project" value="UniProtKB-SubCell"/>
</dbReference>
<dbReference type="PANTHER" id="PTHR33445">
    <property type="entry name" value="ATP SYNTHASE SUBUNIT B', CHLOROPLASTIC"/>
    <property type="match status" value="1"/>
</dbReference>